<dbReference type="OrthoDB" id="32865at2"/>
<dbReference type="EMBL" id="PDNZ01000003">
    <property type="protein sequence ID" value="PWW82332.1"/>
    <property type="molecule type" value="Genomic_DNA"/>
</dbReference>
<proteinExistence type="predicted"/>
<reference evidence="2" key="1">
    <citation type="submission" date="2017-10" db="EMBL/GenBank/DDBJ databases">
        <authorList>
            <person name="Gaisin V.A."/>
            <person name="Rysina M.S."/>
            <person name="Grouzdev D.S."/>
        </authorList>
    </citation>
    <scope>NUCLEOTIDE SEQUENCE [LARGE SCALE GENOMIC DNA]</scope>
    <source>
        <strain evidence="2">V1</strain>
    </source>
</reference>
<dbReference type="InterPro" id="IPR008554">
    <property type="entry name" value="Glutaredoxin-like"/>
</dbReference>
<dbReference type="AlphaFoldDB" id="A0A317T6L5"/>
<organism evidence="1 2">
    <name type="scientific">Prosthecochloris marina</name>
    <dbReference type="NCBI Taxonomy" id="2017681"/>
    <lineage>
        <taxon>Bacteria</taxon>
        <taxon>Pseudomonadati</taxon>
        <taxon>Chlorobiota</taxon>
        <taxon>Chlorobiia</taxon>
        <taxon>Chlorobiales</taxon>
        <taxon>Chlorobiaceae</taxon>
        <taxon>Prosthecochloris</taxon>
    </lineage>
</organism>
<evidence type="ECO:0000313" key="1">
    <source>
        <dbReference type="EMBL" id="PWW82332.1"/>
    </source>
</evidence>
<keyword evidence="2" id="KW-1185">Reference proteome</keyword>
<dbReference type="RefSeq" id="WP_110022805.1">
    <property type="nucleotide sequence ID" value="NZ_PDNZ01000003.1"/>
</dbReference>
<evidence type="ECO:0000313" key="2">
    <source>
        <dbReference type="Proteomes" id="UP000246278"/>
    </source>
</evidence>
<dbReference type="SUPFAM" id="SSF52833">
    <property type="entry name" value="Thioredoxin-like"/>
    <property type="match status" value="1"/>
</dbReference>
<gene>
    <name evidence="1" type="ORF">CR164_04825</name>
</gene>
<comment type="caution">
    <text evidence="1">The sequence shown here is derived from an EMBL/GenBank/DDBJ whole genome shotgun (WGS) entry which is preliminary data.</text>
</comment>
<dbReference type="Gene3D" id="3.40.30.10">
    <property type="entry name" value="Glutaredoxin"/>
    <property type="match status" value="1"/>
</dbReference>
<accession>A0A317T6L5</accession>
<dbReference type="Proteomes" id="UP000246278">
    <property type="component" value="Unassembled WGS sequence"/>
</dbReference>
<dbReference type="Pfam" id="PF05768">
    <property type="entry name" value="Glrx-like"/>
    <property type="match status" value="1"/>
</dbReference>
<sequence length="90" mass="10109">MLQKNVSFYTKPGCLLCDEALLQVNKVRSEIPFHLEVIDISHSPGLMQKHGLHIPVVLINGVEVFRYHVDEAEFRTLLLNGNELGNNTPG</sequence>
<dbReference type="InterPro" id="IPR036249">
    <property type="entry name" value="Thioredoxin-like_sf"/>
</dbReference>
<protein>
    <submittedName>
        <fullName evidence="1">Thioredoxin family protein</fullName>
    </submittedName>
</protein>
<name>A0A317T6L5_9CHLB</name>